<dbReference type="InterPro" id="IPR011047">
    <property type="entry name" value="Quinoprotein_ADH-like_sf"/>
</dbReference>
<dbReference type="AlphaFoldDB" id="A0A8S1BSZ9"/>
<evidence type="ECO:0000256" key="1">
    <source>
        <dbReference type="ARBA" id="ARBA00022574"/>
    </source>
</evidence>
<dbReference type="Pfam" id="PF00400">
    <property type="entry name" value="WD40"/>
    <property type="match status" value="4"/>
</dbReference>
<dbReference type="EMBL" id="CADEPI010000001">
    <property type="protein sequence ID" value="CAB3359423.1"/>
    <property type="molecule type" value="Genomic_DNA"/>
</dbReference>
<reference evidence="4 5" key="1">
    <citation type="submission" date="2020-04" db="EMBL/GenBank/DDBJ databases">
        <authorList>
            <person name="Alioto T."/>
            <person name="Alioto T."/>
            <person name="Gomez Garrido J."/>
        </authorList>
    </citation>
    <scope>NUCLEOTIDE SEQUENCE [LARGE SCALE GENOMIC DNA]</scope>
</reference>
<evidence type="ECO:0000256" key="2">
    <source>
        <dbReference type="ARBA" id="ARBA00022737"/>
    </source>
</evidence>
<dbReference type="SUPFAM" id="SSF50978">
    <property type="entry name" value="WD40 repeat-like"/>
    <property type="match status" value="1"/>
</dbReference>
<comment type="caution">
    <text evidence="4">The sequence shown here is derived from an EMBL/GenBank/DDBJ whole genome shotgun (WGS) entry which is preliminary data.</text>
</comment>
<proteinExistence type="predicted"/>
<evidence type="ECO:0000256" key="3">
    <source>
        <dbReference type="PROSITE-ProRule" id="PRU00221"/>
    </source>
</evidence>
<keyword evidence="2" id="KW-0677">Repeat</keyword>
<dbReference type="PANTHER" id="PTHR44464:SF1">
    <property type="entry name" value="WD REPEAT-CONTAINING PROTEIN 17"/>
    <property type="match status" value="1"/>
</dbReference>
<dbReference type="SUPFAM" id="SSF50998">
    <property type="entry name" value="Quinoprotein alcohol dehydrogenase-like"/>
    <property type="match status" value="1"/>
</dbReference>
<dbReference type="InterPro" id="IPR019775">
    <property type="entry name" value="WD40_repeat_CS"/>
</dbReference>
<dbReference type="PRINTS" id="PR00320">
    <property type="entry name" value="GPROTEINBRPT"/>
</dbReference>
<dbReference type="OrthoDB" id="6334762at2759"/>
<dbReference type="PANTHER" id="PTHR44464">
    <property type="entry name" value="WD REPEAT-CONTAINING PROTEIN 17"/>
    <property type="match status" value="1"/>
</dbReference>
<evidence type="ECO:0000313" key="5">
    <source>
        <dbReference type="Proteomes" id="UP000494165"/>
    </source>
</evidence>
<organism evidence="4 5">
    <name type="scientific">Cloeon dipterum</name>
    <dbReference type="NCBI Taxonomy" id="197152"/>
    <lineage>
        <taxon>Eukaryota</taxon>
        <taxon>Metazoa</taxon>
        <taxon>Ecdysozoa</taxon>
        <taxon>Arthropoda</taxon>
        <taxon>Hexapoda</taxon>
        <taxon>Insecta</taxon>
        <taxon>Pterygota</taxon>
        <taxon>Palaeoptera</taxon>
        <taxon>Ephemeroptera</taxon>
        <taxon>Pisciforma</taxon>
        <taxon>Baetidae</taxon>
        <taxon>Cloeon</taxon>
    </lineage>
</organism>
<sequence>MLTNRDQVSVVLDGGKTIVTWTHAEQNKQLAQCRTHSAFSSRITCVQWHPKQPGHLAIGHHDGTLSFYTSAAKVQLNLRVSKEDDGEVCSVQWDPLAEDYLLVVHRVGPLRLLSSQGATVLATFRHPATCRANCVAWLPQCPGMFISGDDDSGVIRLWTVGRETPLENRPLQVSGLRSLVLLSIPDDAEDTTFEAATAPVAAGAVVCLFANGGVGVHDLKRNKWDYLKEAGHVETVFSCAFRPDDSCTLASGSFDGSVKLWSCSSGRACPLSSTPGRESIVYSVSWAPSPSPLLAAATARDGVLLVDTQAARVAQRLTHHGRGISVFCVAWCAADARRVASAGGDNCCVVVQHAGQLEVQRCQHPGSVFGCDWQGADRIATACDDGIVRVFRVACKDDPEPIELRGHTAKVFNVKWCPALKNVLCSGSDDCSIRVWDTEQGSCVRTLLGHKGHVRGIAWNHAFPHLIISGSWDFSIRVWDVRTAECVAVENEHGADVYGISVCPSRPLLVASTSRDSTVRLWNLAPLIPVITMAPLVPKNALDVLFTDEFCLNEDWVVRIHGEIAQKMDEMLSSTQLDQMRKFLAVSDLLHGDPCVSNLWDLVMVLRGTKEMSQLSKQYTRGVVHASHVATCRLADATQDELKAKGQGQKAEAELRKAADGFLRAGALRRYCEVMVRLGEWDKALGVAPGVSLDYWKQINQKRINELYARESELVLPHALAHGDLQGLVTFYANRGQLEESLALSCLSGLKAEAGSEAAADRPGDDGSFCSGSPLMSTTARAVAESMLRKGQPIKAACTLLAVDDDHGALQMLMRGNELELLVTVGRALGKTNDCHVDRALALLAVRARRLKEWKLAIDLLSEIKDVEVRKHGTLRLLVNFPGSSTVREQLLKEAGLPDTEKCAQRAHELKIFDEVDRVYEAVQLLMAVGEFEEAVDLGCRIVPEILQPHRKWNLEKALKIMELVHETGIVSDKIRLLSAYLGTLIAIRRGYHSIVPALIENAVMELRRSGDGSCGLQEAQLHALTGLDTGMLGRLKEAPSADPDRGNVHVTGSALPSNSGTKRCILAGAPIRGPILRLDNSESSLVSLSDAIMWAKCGAMSPLGTVLNPF</sequence>
<gene>
    <name evidence="4" type="ORF">CLODIP_2_CD05243</name>
</gene>
<evidence type="ECO:0008006" key="6">
    <source>
        <dbReference type="Google" id="ProtNLM"/>
    </source>
</evidence>
<dbReference type="InterPro" id="IPR036322">
    <property type="entry name" value="WD40_repeat_dom_sf"/>
</dbReference>
<protein>
    <recommendedName>
        <fullName evidence="6">Anaphase-promoting complex subunit 4 WD40 domain-containing protein</fullName>
    </recommendedName>
</protein>
<dbReference type="CDD" id="cd00200">
    <property type="entry name" value="WD40"/>
    <property type="match status" value="1"/>
</dbReference>
<dbReference type="PROSITE" id="PS50082">
    <property type="entry name" value="WD_REPEATS_2"/>
    <property type="match status" value="4"/>
</dbReference>
<evidence type="ECO:0000313" key="4">
    <source>
        <dbReference type="EMBL" id="CAB3359423.1"/>
    </source>
</evidence>
<dbReference type="PROSITE" id="PS50294">
    <property type="entry name" value="WD_REPEATS_REGION"/>
    <property type="match status" value="3"/>
</dbReference>
<feature type="repeat" description="WD" evidence="3">
    <location>
        <begin position="229"/>
        <end position="262"/>
    </location>
</feature>
<accession>A0A8S1BSZ9</accession>
<dbReference type="InterPro" id="IPR020472">
    <property type="entry name" value="WD40_PAC1"/>
</dbReference>
<dbReference type="SMART" id="SM00320">
    <property type="entry name" value="WD40"/>
    <property type="match status" value="9"/>
</dbReference>
<feature type="repeat" description="WD" evidence="3">
    <location>
        <begin position="404"/>
        <end position="446"/>
    </location>
</feature>
<feature type="repeat" description="WD" evidence="3">
    <location>
        <begin position="447"/>
        <end position="489"/>
    </location>
</feature>
<keyword evidence="5" id="KW-1185">Reference proteome</keyword>
<dbReference type="PROSITE" id="PS00678">
    <property type="entry name" value="WD_REPEATS_1"/>
    <property type="match status" value="3"/>
</dbReference>
<name>A0A8S1BSZ9_9INSE</name>
<feature type="repeat" description="WD" evidence="3">
    <location>
        <begin position="490"/>
        <end position="524"/>
    </location>
</feature>
<dbReference type="Proteomes" id="UP000494165">
    <property type="component" value="Unassembled WGS sequence"/>
</dbReference>
<dbReference type="InterPro" id="IPR015943">
    <property type="entry name" value="WD40/YVTN_repeat-like_dom_sf"/>
</dbReference>
<keyword evidence="1 3" id="KW-0853">WD repeat</keyword>
<dbReference type="InterPro" id="IPR001680">
    <property type="entry name" value="WD40_rpt"/>
</dbReference>
<dbReference type="Gene3D" id="2.130.10.10">
    <property type="entry name" value="YVTN repeat-like/Quinoprotein amine dehydrogenase"/>
    <property type="match status" value="3"/>
</dbReference>